<sequence>MVSLPSIQIHQQYAQIGIETDRGQLEIRQPRPDFEIQTKPAKLETTYRKGDQVIDQSASWEALGKGTIFQFTERVADESKSIAMEGIGRRVDEGNRLAAIQNGGNPISEIAFESAFRDFKMNYEGPFYTTSVKLTYTPNRPEVHFEPGDVNITAKVNPPEINYSPGKVNIYMLQKNAVEIVPPQIDARL</sequence>
<comment type="caution">
    <text evidence="1">The sequence shown here is derived from an EMBL/GenBank/DDBJ whole genome shotgun (WGS) entry which is preliminary data.</text>
</comment>
<keyword evidence="2" id="KW-1185">Reference proteome</keyword>
<dbReference type="OrthoDB" id="2112831at2"/>
<reference evidence="1 2" key="1">
    <citation type="submission" date="2019-02" db="EMBL/GenBank/DDBJ databases">
        <title>Paenibacillus sp. nov., isolated from surface-sterilized tissue of Thalictrum simplex L.</title>
        <authorList>
            <person name="Tuo L."/>
        </authorList>
    </citation>
    <scope>NUCLEOTIDE SEQUENCE [LARGE SCALE GENOMIC DNA]</scope>
    <source>
        <strain evidence="1 2">N2SHLJ1</strain>
    </source>
</reference>
<accession>A0A4Q9DID6</accession>
<dbReference type="EMBL" id="SIRE01000022">
    <property type="protein sequence ID" value="TBL72994.1"/>
    <property type="molecule type" value="Genomic_DNA"/>
</dbReference>
<dbReference type="InterPro" id="IPR045527">
    <property type="entry name" value="DUF6470"/>
</dbReference>
<organism evidence="1 2">
    <name type="scientific">Paenibacillus thalictri</name>
    <dbReference type="NCBI Taxonomy" id="2527873"/>
    <lineage>
        <taxon>Bacteria</taxon>
        <taxon>Bacillati</taxon>
        <taxon>Bacillota</taxon>
        <taxon>Bacilli</taxon>
        <taxon>Bacillales</taxon>
        <taxon>Paenibacillaceae</taxon>
        <taxon>Paenibacillus</taxon>
    </lineage>
</organism>
<dbReference type="Pfam" id="PF20074">
    <property type="entry name" value="DUF6470"/>
    <property type="match status" value="1"/>
</dbReference>
<evidence type="ECO:0000313" key="1">
    <source>
        <dbReference type="EMBL" id="TBL72994.1"/>
    </source>
</evidence>
<proteinExistence type="predicted"/>
<name>A0A4Q9DID6_9BACL</name>
<dbReference type="Proteomes" id="UP000293142">
    <property type="component" value="Unassembled WGS sequence"/>
</dbReference>
<dbReference type="AlphaFoldDB" id="A0A4Q9DID6"/>
<protein>
    <submittedName>
        <fullName evidence="1">Uncharacterized protein</fullName>
    </submittedName>
</protein>
<evidence type="ECO:0000313" key="2">
    <source>
        <dbReference type="Proteomes" id="UP000293142"/>
    </source>
</evidence>
<gene>
    <name evidence="1" type="ORF">EYB31_27595</name>
</gene>